<keyword evidence="5" id="KW-1185">Reference proteome</keyword>
<organism evidence="4 5">
    <name type="scientific">Desulfotruncus arcticus DSM 17038</name>
    <dbReference type="NCBI Taxonomy" id="1121424"/>
    <lineage>
        <taxon>Bacteria</taxon>
        <taxon>Bacillati</taxon>
        <taxon>Bacillota</taxon>
        <taxon>Clostridia</taxon>
        <taxon>Eubacteriales</taxon>
        <taxon>Desulfallaceae</taxon>
        <taxon>Desulfotruncus</taxon>
    </lineage>
</organism>
<sequence length="381" mass="43135">MHNVYINKIAAFLPNEPVSNEEMEDVLGMISNKPSRARAIVLKSNGIKTRYYVIDKKTKTVSYNNAQITANAVKALEDNSFKLSDIECLICGTSTPDQLLPNHALMTQGELKLSNIEAVATAGICLSGVTSLKYGYMSILAGLKKNAVVTGSEAASLIMTDKNFHQEIESKIQELEKRKVIAFEKDFLRWMLSDGAGAVLLENVPNKDSISLKINWIEILSYAGEMPVCMYCGGKKEDERFIGWREVGSIEKVMHESLLSLQQDVRLLNHNIMYYTVEKPLFEIIKKRNIKESEIDYFLPHYSSQYFRDKVYEALKKIGFEIPFDKWFTNLPYKGNTGAASIYIMLEELFNSGKLKQGDKILCYVPESGRFSTSFFLLETV</sequence>
<accession>A0A1I2Q2U9</accession>
<evidence type="ECO:0000313" key="4">
    <source>
        <dbReference type="EMBL" id="SFG21993.1"/>
    </source>
</evidence>
<keyword evidence="1" id="KW-0808">Transferase</keyword>
<dbReference type="GO" id="GO:0044550">
    <property type="term" value="P:secondary metabolite biosynthetic process"/>
    <property type="evidence" value="ECO:0007669"/>
    <property type="project" value="TreeGrafter"/>
</dbReference>
<dbReference type="SUPFAM" id="SSF53901">
    <property type="entry name" value="Thiolase-like"/>
    <property type="match status" value="1"/>
</dbReference>
<evidence type="ECO:0000256" key="1">
    <source>
        <dbReference type="ARBA" id="ARBA00022679"/>
    </source>
</evidence>
<dbReference type="RefSeq" id="WP_092469346.1">
    <property type="nucleotide sequence ID" value="NZ_FOOX01000003.1"/>
</dbReference>
<dbReference type="EMBL" id="FOOX01000003">
    <property type="protein sequence ID" value="SFG21993.1"/>
    <property type="molecule type" value="Genomic_DNA"/>
</dbReference>
<dbReference type="AlphaFoldDB" id="A0A1I2Q2U9"/>
<evidence type="ECO:0000313" key="5">
    <source>
        <dbReference type="Proteomes" id="UP000199337"/>
    </source>
</evidence>
<name>A0A1I2Q2U9_9FIRM</name>
<keyword evidence="2" id="KW-0012">Acyltransferase</keyword>
<dbReference type="Gene3D" id="3.40.47.10">
    <property type="match status" value="2"/>
</dbReference>
<feature type="domain" description="Beta-ketoacyl-[acyl-carrier-protein] synthase III C-terminal" evidence="3">
    <location>
        <begin position="286"/>
        <end position="363"/>
    </location>
</feature>
<dbReference type="CDD" id="cd00827">
    <property type="entry name" value="init_cond_enzymes"/>
    <property type="match status" value="1"/>
</dbReference>
<dbReference type="InterPro" id="IPR016039">
    <property type="entry name" value="Thiolase-like"/>
</dbReference>
<evidence type="ECO:0000259" key="3">
    <source>
        <dbReference type="Pfam" id="PF08541"/>
    </source>
</evidence>
<protein>
    <submittedName>
        <fullName evidence="4">3-oxoacyl-[acyl-carrier-protein] synthase-3</fullName>
    </submittedName>
</protein>
<proteinExistence type="predicted"/>
<evidence type="ECO:0000256" key="2">
    <source>
        <dbReference type="ARBA" id="ARBA00023315"/>
    </source>
</evidence>
<dbReference type="Proteomes" id="UP000199337">
    <property type="component" value="Unassembled WGS sequence"/>
</dbReference>
<gene>
    <name evidence="4" type="ORF">SAMN05660649_01008</name>
</gene>
<dbReference type="STRING" id="341036.SAMN05660649_01008"/>
<dbReference type="InterPro" id="IPR013747">
    <property type="entry name" value="ACP_syn_III_C"/>
</dbReference>
<reference evidence="5" key="1">
    <citation type="submission" date="2016-10" db="EMBL/GenBank/DDBJ databases">
        <authorList>
            <person name="Varghese N."/>
            <person name="Submissions S."/>
        </authorList>
    </citation>
    <scope>NUCLEOTIDE SEQUENCE [LARGE SCALE GENOMIC DNA]</scope>
    <source>
        <strain evidence="5">DSM 17038</strain>
    </source>
</reference>
<dbReference type="Pfam" id="PF08541">
    <property type="entry name" value="ACP_syn_III_C"/>
    <property type="match status" value="1"/>
</dbReference>
<dbReference type="GO" id="GO:0016746">
    <property type="term" value="F:acyltransferase activity"/>
    <property type="evidence" value="ECO:0007669"/>
    <property type="project" value="UniProtKB-KW"/>
</dbReference>
<dbReference type="OrthoDB" id="9785768at2"/>
<dbReference type="PANTHER" id="PTHR34069:SF3">
    <property type="entry name" value="ACYL-COA:ACYL-COA ALKYLTRANSFERASE"/>
    <property type="match status" value="1"/>
</dbReference>
<dbReference type="PANTHER" id="PTHR34069">
    <property type="entry name" value="3-OXOACYL-[ACYL-CARRIER-PROTEIN] SYNTHASE 3"/>
    <property type="match status" value="1"/>
</dbReference>
<dbReference type="NCBIfam" id="NF005293">
    <property type="entry name" value="PRK06816.1"/>
    <property type="match status" value="1"/>
</dbReference>